<comment type="caution">
    <text evidence="2">The sequence shown here is derived from an EMBL/GenBank/DDBJ whole genome shotgun (WGS) entry which is preliminary data.</text>
</comment>
<feature type="coiled-coil region" evidence="1">
    <location>
        <begin position="95"/>
        <end position="140"/>
    </location>
</feature>
<organism evidence="2 3">
    <name type="scientific">Steinernema hermaphroditum</name>
    <dbReference type="NCBI Taxonomy" id="289476"/>
    <lineage>
        <taxon>Eukaryota</taxon>
        <taxon>Metazoa</taxon>
        <taxon>Ecdysozoa</taxon>
        <taxon>Nematoda</taxon>
        <taxon>Chromadorea</taxon>
        <taxon>Rhabditida</taxon>
        <taxon>Tylenchina</taxon>
        <taxon>Panagrolaimomorpha</taxon>
        <taxon>Strongyloidoidea</taxon>
        <taxon>Steinernematidae</taxon>
        <taxon>Steinernema</taxon>
    </lineage>
</organism>
<keyword evidence="1" id="KW-0175">Coiled coil</keyword>
<reference evidence="2" key="1">
    <citation type="submission" date="2023-06" db="EMBL/GenBank/DDBJ databases">
        <title>Genomic analysis of the entomopathogenic nematode Steinernema hermaphroditum.</title>
        <authorList>
            <person name="Schwarz E.M."/>
            <person name="Heppert J.K."/>
            <person name="Baniya A."/>
            <person name="Schwartz H.T."/>
            <person name="Tan C.-H."/>
            <person name="Antoshechkin I."/>
            <person name="Sternberg P.W."/>
            <person name="Goodrich-Blair H."/>
            <person name="Dillman A.R."/>
        </authorList>
    </citation>
    <scope>NUCLEOTIDE SEQUENCE</scope>
    <source>
        <strain evidence="2">PS9179</strain>
        <tissue evidence="2">Whole animal</tissue>
    </source>
</reference>
<proteinExistence type="predicted"/>
<dbReference type="AlphaFoldDB" id="A0AA39M1M4"/>
<sequence>MRGGVPSHRRFQRRLQRRAPGRGDLWLAIHVYSRRRSLCNLRFRGFCHFWNFPILFSMSFAQMEAARKAEVEKFMVLHDRILAASQALLQKIDVRNDTKEMNKEREAELARMEDDHSHLARKLKLLNQEAEDVREKQEATATLLREVQNVTNFLKGSC</sequence>
<evidence type="ECO:0000313" key="3">
    <source>
        <dbReference type="Proteomes" id="UP001175271"/>
    </source>
</evidence>
<evidence type="ECO:0000256" key="1">
    <source>
        <dbReference type="SAM" id="Coils"/>
    </source>
</evidence>
<dbReference type="EMBL" id="JAUCMV010000002">
    <property type="protein sequence ID" value="KAK0417289.1"/>
    <property type="molecule type" value="Genomic_DNA"/>
</dbReference>
<protein>
    <submittedName>
        <fullName evidence="2">Uncharacterized protein</fullName>
    </submittedName>
</protein>
<dbReference type="Proteomes" id="UP001175271">
    <property type="component" value="Unassembled WGS sequence"/>
</dbReference>
<accession>A0AA39M1M4</accession>
<gene>
    <name evidence="2" type="ORF">QR680_012923</name>
</gene>
<name>A0AA39M1M4_9BILA</name>
<evidence type="ECO:0000313" key="2">
    <source>
        <dbReference type="EMBL" id="KAK0417289.1"/>
    </source>
</evidence>
<keyword evidence="3" id="KW-1185">Reference proteome</keyword>